<sequence>MNLIDLRLDFSSLFCYYILKEKKMTSIFDKVSTAKELKESDDFAGGLLWNVQDILPKGSLGLITGSEKSMKSSLAQDLAQAMALGEPFAGRETTKTNVLFIQNENSRLTEHQRLKGSRRDSPDNLYFLHGGAFKLDTWKYDSQGKKHNVGLRELYNFILEKDIGLVILDPLKDLLEDNDIINANQPMAEVLRGITNLRNTLDMKHDKYVTFMIVAHARKQAGEQSLTERDFRIIPSHILGATTIPSWYEIAFTMSPKINSKTKNRYSIMKVFARNFAFNNEILWGYVGSAFTSIEQDKKEPDSELIEEVKQETPIETTKESALAFLDLAKEQGKVTEND</sequence>
<proteinExistence type="predicted"/>
<dbReference type="EMBL" id="KP793127">
    <property type="protein sequence ID" value="ALM64391.1"/>
    <property type="molecule type" value="Genomic_DNA"/>
</dbReference>
<evidence type="ECO:0008006" key="3">
    <source>
        <dbReference type="Google" id="ProtNLM"/>
    </source>
</evidence>
<evidence type="ECO:0000313" key="1">
    <source>
        <dbReference type="EMBL" id="ALM64391.1"/>
    </source>
</evidence>
<dbReference type="Proteomes" id="UP000223210">
    <property type="component" value="Segment"/>
</dbReference>
<gene>
    <name evidence="1" type="ORF">Phi40_49</name>
</gene>
<accession>A0A126HCU1</accession>
<name>A0A126HCU1_9CAUD</name>
<evidence type="ECO:0000313" key="2">
    <source>
        <dbReference type="Proteomes" id="UP000223210"/>
    </source>
</evidence>
<dbReference type="InterPro" id="IPR027417">
    <property type="entry name" value="P-loop_NTPase"/>
</dbReference>
<reference evidence="1 2" key="1">
    <citation type="journal article" date="2016" name="Sci. Rep.">
        <title>Comparative genomics and functional analysis of the 936 group of lactococcal Siphoviridae phages.</title>
        <authorList>
            <person name="Murphy J."/>
            <person name="Bottacini F."/>
            <person name="Mahony J."/>
            <person name="Kelleher P."/>
            <person name="Neve H."/>
            <person name="Zomer A."/>
            <person name="Nauta A."/>
            <person name="van Sinderen D."/>
        </authorList>
    </citation>
    <scope>NUCLEOTIDE SEQUENCE [LARGE SCALE GENOMIC DNA]</scope>
</reference>
<organism evidence="1 2">
    <name type="scientific">Lactococcus phage 936 group phage Phi40</name>
    <dbReference type="NCBI Taxonomy" id="1636567"/>
    <lineage>
        <taxon>Viruses</taxon>
        <taxon>Duplodnaviria</taxon>
        <taxon>Heunggongvirae</taxon>
        <taxon>Uroviricota</taxon>
        <taxon>Caudoviricetes</taxon>
        <taxon>Skunavirus</taxon>
        <taxon>Skunavirus L18</taxon>
    </lineage>
</organism>
<protein>
    <recommendedName>
        <fullName evidence="3">DNA polymerase</fullName>
    </recommendedName>
</protein>
<dbReference type="Gene3D" id="3.40.50.300">
    <property type="entry name" value="P-loop containing nucleotide triphosphate hydrolases"/>
    <property type="match status" value="1"/>
</dbReference>
<dbReference type="Pfam" id="PF13481">
    <property type="entry name" value="AAA_25"/>
    <property type="match status" value="1"/>
</dbReference>
<dbReference type="SUPFAM" id="SSF52540">
    <property type="entry name" value="P-loop containing nucleoside triphosphate hydrolases"/>
    <property type="match status" value="1"/>
</dbReference>